<evidence type="ECO:0000256" key="1">
    <source>
        <dbReference type="ARBA" id="ARBA00004651"/>
    </source>
</evidence>
<feature type="transmembrane region" description="Helical" evidence="8">
    <location>
        <begin position="174"/>
        <end position="195"/>
    </location>
</feature>
<dbReference type="RefSeq" id="WP_235032325.1">
    <property type="nucleotide sequence ID" value="NZ_FNVU01000011.1"/>
</dbReference>
<evidence type="ECO:0000256" key="3">
    <source>
        <dbReference type="ARBA" id="ARBA00022475"/>
    </source>
</evidence>
<dbReference type="PROSITE" id="PS50850">
    <property type="entry name" value="MFS"/>
    <property type="match status" value="1"/>
</dbReference>
<feature type="compositionally biased region" description="Low complexity" evidence="7">
    <location>
        <begin position="418"/>
        <end position="428"/>
    </location>
</feature>
<sequence>MTTLRSRQAGLPGTFQRIWAASAVSSLGDGIYYSALPLLALTLTRNPVIFGVMEAVTLLPWLLFGLIGGALVDRWDRRRTMAIADLCRGALLVIATIAVAGGVLDIGVLIAVGFLLGIGGVLFDTAAMAYVPELLDRDPDALNRANSRLQGTQRALDGFAGPPAGSLLFTLSRAVPFAVDAVSFLFSALVIRSLPARPKKPARPRTPLLAEAWAGARYLFHHKVLLGLALRPAVGNFAFCGIGAVLALYAHNTLHLGTAGYGTFLTAEAIGGLGGTFAAGWTASRLGTGGTLTLTAVVEAASLLFVGLSANAFYAAGGFAVLGAAMGATMTLGPSVRQAIVPDELMGRVGAASRLTALSAGPFGALVGGWLAHVAGTRSPFLAGSGILLVMAVLTAPMTSNRRIDAAMAEAEGRRVSAPGDAAAAVEAGTRSAAAEDVPTPSA</sequence>
<feature type="transmembrane region" description="Helical" evidence="8">
    <location>
        <begin position="92"/>
        <end position="123"/>
    </location>
</feature>
<keyword evidence="11" id="KW-1185">Reference proteome</keyword>
<dbReference type="Gene3D" id="1.20.1250.20">
    <property type="entry name" value="MFS general substrate transporter like domains"/>
    <property type="match status" value="1"/>
</dbReference>
<dbReference type="Proteomes" id="UP000236754">
    <property type="component" value="Unassembled WGS sequence"/>
</dbReference>
<evidence type="ECO:0000259" key="9">
    <source>
        <dbReference type="PROSITE" id="PS50850"/>
    </source>
</evidence>
<dbReference type="AlphaFoldDB" id="A0A1H6D3M7"/>
<dbReference type="InterPro" id="IPR010290">
    <property type="entry name" value="TM_effector"/>
</dbReference>
<feature type="domain" description="Major facilitator superfamily (MFS) profile" evidence="9">
    <location>
        <begin position="14"/>
        <end position="403"/>
    </location>
</feature>
<keyword evidence="6 8" id="KW-0472">Membrane</keyword>
<feature type="transmembrane region" description="Helical" evidence="8">
    <location>
        <begin position="312"/>
        <end position="334"/>
    </location>
</feature>
<keyword evidence="2" id="KW-0813">Transport</keyword>
<protein>
    <submittedName>
        <fullName evidence="10">Predicted arabinose efflux permease, MFS family</fullName>
    </submittedName>
</protein>
<evidence type="ECO:0000256" key="6">
    <source>
        <dbReference type="ARBA" id="ARBA00023136"/>
    </source>
</evidence>
<evidence type="ECO:0000313" key="11">
    <source>
        <dbReference type="Proteomes" id="UP000236754"/>
    </source>
</evidence>
<accession>A0A1H6D3M7</accession>
<dbReference type="SUPFAM" id="SSF103473">
    <property type="entry name" value="MFS general substrate transporter"/>
    <property type="match status" value="1"/>
</dbReference>
<organism evidence="10 11">
    <name type="scientific">Actinacidiphila yanglinensis</name>
    <dbReference type="NCBI Taxonomy" id="310779"/>
    <lineage>
        <taxon>Bacteria</taxon>
        <taxon>Bacillati</taxon>
        <taxon>Actinomycetota</taxon>
        <taxon>Actinomycetes</taxon>
        <taxon>Kitasatosporales</taxon>
        <taxon>Streptomycetaceae</taxon>
        <taxon>Actinacidiphila</taxon>
    </lineage>
</organism>
<dbReference type="PANTHER" id="PTHR23513">
    <property type="entry name" value="INTEGRAL MEMBRANE EFFLUX PROTEIN-RELATED"/>
    <property type="match status" value="1"/>
</dbReference>
<dbReference type="PANTHER" id="PTHR23513:SF6">
    <property type="entry name" value="MAJOR FACILITATOR SUPERFAMILY ASSOCIATED DOMAIN-CONTAINING PROTEIN"/>
    <property type="match status" value="1"/>
</dbReference>
<evidence type="ECO:0000256" key="8">
    <source>
        <dbReference type="SAM" id="Phobius"/>
    </source>
</evidence>
<evidence type="ECO:0000313" key="10">
    <source>
        <dbReference type="EMBL" id="SEG79910.1"/>
    </source>
</evidence>
<keyword evidence="4 8" id="KW-0812">Transmembrane</keyword>
<evidence type="ECO:0000256" key="4">
    <source>
        <dbReference type="ARBA" id="ARBA00022692"/>
    </source>
</evidence>
<dbReference type="GO" id="GO:0005886">
    <property type="term" value="C:plasma membrane"/>
    <property type="evidence" value="ECO:0007669"/>
    <property type="project" value="UniProtKB-SubCell"/>
</dbReference>
<evidence type="ECO:0000256" key="2">
    <source>
        <dbReference type="ARBA" id="ARBA00022448"/>
    </source>
</evidence>
<keyword evidence="3" id="KW-1003">Cell membrane</keyword>
<reference evidence="10 11" key="1">
    <citation type="submission" date="2016-10" db="EMBL/GenBank/DDBJ databases">
        <authorList>
            <person name="de Groot N.N."/>
        </authorList>
    </citation>
    <scope>NUCLEOTIDE SEQUENCE [LARGE SCALE GENOMIC DNA]</scope>
    <source>
        <strain evidence="10 11">CGMCC 4.2023</strain>
    </source>
</reference>
<gene>
    <name evidence="10" type="ORF">SAMN05216223_111224</name>
</gene>
<proteinExistence type="predicted"/>
<dbReference type="InterPro" id="IPR036259">
    <property type="entry name" value="MFS_trans_sf"/>
</dbReference>
<dbReference type="GO" id="GO:0022857">
    <property type="term" value="F:transmembrane transporter activity"/>
    <property type="evidence" value="ECO:0007669"/>
    <property type="project" value="InterPro"/>
</dbReference>
<feature type="transmembrane region" description="Helical" evidence="8">
    <location>
        <begin position="355"/>
        <end position="375"/>
    </location>
</feature>
<feature type="transmembrane region" description="Helical" evidence="8">
    <location>
        <begin position="48"/>
        <end position="72"/>
    </location>
</feature>
<feature type="transmembrane region" description="Helical" evidence="8">
    <location>
        <begin position="381"/>
        <end position="399"/>
    </location>
</feature>
<dbReference type="EMBL" id="FNVU01000011">
    <property type="protein sequence ID" value="SEG79910.1"/>
    <property type="molecule type" value="Genomic_DNA"/>
</dbReference>
<dbReference type="Pfam" id="PF05977">
    <property type="entry name" value="MFS_3"/>
    <property type="match status" value="1"/>
</dbReference>
<dbReference type="InterPro" id="IPR020846">
    <property type="entry name" value="MFS_dom"/>
</dbReference>
<evidence type="ECO:0000256" key="5">
    <source>
        <dbReference type="ARBA" id="ARBA00022989"/>
    </source>
</evidence>
<comment type="subcellular location">
    <subcellularLocation>
        <location evidence="1">Cell membrane</location>
        <topology evidence="1">Multi-pass membrane protein</topology>
    </subcellularLocation>
</comment>
<feature type="transmembrane region" description="Helical" evidence="8">
    <location>
        <begin position="224"/>
        <end position="249"/>
    </location>
</feature>
<feature type="region of interest" description="Disordered" evidence="7">
    <location>
        <begin position="417"/>
        <end position="443"/>
    </location>
</feature>
<name>A0A1H6D3M7_9ACTN</name>
<feature type="transmembrane region" description="Helical" evidence="8">
    <location>
        <begin position="286"/>
        <end position="306"/>
    </location>
</feature>
<keyword evidence="5 8" id="KW-1133">Transmembrane helix</keyword>
<dbReference type="CDD" id="cd06173">
    <property type="entry name" value="MFS_MefA_like"/>
    <property type="match status" value="1"/>
</dbReference>
<evidence type="ECO:0000256" key="7">
    <source>
        <dbReference type="SAM" id="MobiDB-lite"/>
    </source>
</evidence>
<feature type="transmembrane region" description="Helical" evidence="8">
    <location>
        <begin position="261"/>
        <end position="279"/>
    </location>
</feature>